<dbReference type="PROSITE" id="PS50119">
    <property type="entry name" value="ZF_BBOX"/>
    <property type="match status" value="1"/>
</dbReference>
<feature type="region of interest" description="Disordered" evidence="6">
    <location>
        <begin position="615"/>
        <end position="638"/>
    </location>
</feature>
<protein>
    <recommendedName>
        <fullName evidence="12">Tripartite motif containing 46b</fullName>
    </recommendedName>
</protein>
<feature type="domain" description="Fibronectin type-III" evidence="8">
    <location>
        <begin position="414"/>
        <end position="525"/>
    </location>
</feature>
<feature type="region of interest" description="Disordered" evidence="6">
    <location>
        <begin position="522"/>
        <end position="543"/>
    </location>
</feature>
<evidence type="ECO:0000256" key="5">
    <source>
        <dbReference type="PROSITE-ProRule" id="PRU00024"/>
    </source>
</evidence>
<feature type="region of interest" description="Disordered" evidence="6">
    <location>
        <begin position="53"/>
        <end position="95"/>
    </location>
</feature>
<dbReference type="SUPFAM" id="SSF49899">
    <property type="entry name" value="Concanavalin A-like lectins/glucanases"/>
    <property type="match status" value="1"/>
</dbReference>
<dbReference type="InterPro" id="IPR036116">
    <property type="entry name" value="FN3_sf"/>
</dbReference>
<evidence type="ECO:0000313" key="11">
    <source>
        <dbReference type="Proteomes" id="UP000314983"/>
    </source>
</evidence>
<reference evidence="10 11" key="1">
    <citation type="submission" date="2020-05" db="EMBL/GenBank/DDBJ databases">
        <title>Electrophorus electricus (electric eel) genome, fEleEle1, primary haplotype.</title>
        <authorList>
            <person name="Myers G."/>
            <person name="Meyer A."/>
            <person name="Fedrigo O."/>
            <person name="Formenti G."/>
            <person name="Rhie A."/>
            <person name="Tracey A."/>
            <person name="Sims Y."/>
            <person name="Jarvis E.D."/>
        </authorList>
    </citation>
    <scope>NUCLEOTIDE SEQUENCE [LARGE SCALE GENOMIC DNA]</scope>
</reference>
<evidence type="ECO:0000256" key="4">
    <source>
        <dbReference type="ARBA" id="ARBA00023054"/>
    </source>
</evidence>
<reference evidence="10" key="3">
    <citation type="submission" date="2025-09" db="UniProtKB">
        <authorList>
            <consortium name="Ensembl"/>
        </authorList>
    </citation>
    <scope>IDENTIFICATION</scope>
</reference>
<evidence type="ECO:0000256" key="6">
    <source>
        <dbReference type="SAM" id="MobiDB-lite"/>
    </source>
</evidence>
<keyword evidence="3" id="KW-0862">Zinc</keyword>
<dbReference type="GO" id="GO:0001578">
    <property type="term" value="P:microtubule bundle formation"/>
    <property type="evidence" value="ECO:0007669"/>
    <property type="project" value="TreeGrafter"/>
</dbReference>
<evidence type="ECO:0000313" key="10">
    <source>
        <dbReference type="Ensembl" id="ENSEEEP00000058497.1"/>
    </source>
</evidence>
<dbReference type="AlphaFoldDB" id="A0AAY5EQ23"/>
<keyword evidence="4" id="KW-0175">Coiled coil</keyword>
<dbReference type="GO" id="GO:0044304">
    <property type="term" value="C:main axon"/>
    <property type="evidence" value="ECO:0007669"/>
    <property type="project" value="TreeGrafter"/>
</dbReference>
<dbReference type="PANTHER" id="PTHR24099:SF20">
    <property type="entry name" value="TRIPARTITE MOTIF-CONTAINING PROTEIN 46"/>
    <property type="match status" value="1"/>
</dbReference>
<dbReference type="InterPro" id="IPR013083">
    <property type="entry name" value="Znf_RING/FYVE/PHD"/>
</dbReference>
<dbReference type="GO" id="GO:0007409">
    <property type="term" value="P:axonogenesis"/>
    <property type="evidence" value="ECO:0007669"/>
    <property type="project" value="TreeGrafter"/>
</dbReference>
<organism evidence="10 11">
    <name type="scientific">Electrophorus electricus</name>
    <name type="common">Electric eel</name>
    <name type="synonym">Gymnotus electricus</name>
    <dbReference type="NCBI Taxonomy" id="8005"/>
    <lineage>
        <taxon>Eukaryota</taxon>
        <taxon>Metazoa</taxon>
        <taxon>Chordata</taxon>
        <taxon>Craniata</taxon>
        <taxon>Vertebrata</taxon>
        <taxon>Euteleostomi</taxon>
        <taxon>Actinopterygii</taxon>
        <taxon>Neopterygii</taxon>
        <taxon>Teleostei</taxon>
        <taxon>Ostariophysi</taxon>
        <taxon>Gymnotiformes</taxon>
        <taxon>Gymnotoidei</taxon>
        <taxon>Gymnotidae</taxon>
        <taxon>Electrophorus</taxon>
    </lineage>
</organism>
<dbReference type="InterPro" id="IPR013783">
    <property type="entry name" value="Ig-like_fold"/>
</dbReference>
<dbReference type="SMART" id="SM00184">
    <property type="entry name" value="RING"/>
    <property type="match status" value="1"/>
</dbReference>
<dbReference type="Gene3D" id="3.30.160.60">
    <property type="entry name" value="Classic Zinc Finger"/>
    <property type="match status" value="1"/>
</dbReference>
<dbReference type="InterPro" id="IPR000315">
    <property type="entry name" value="Znf_B-box"/>
</dbReference>
<dbReference type="Proteomes" id="UP000314983">
    <property type="component" value="Chromosome 8"/>
</dbReference>
<dbReference type="Gene3D" id="3.30.40.10">
    <property type="entry name" value="Zinc/RING finger domain, C3HC4 (zinc finger)"/>
    <property type="match status" value="1"/>
</dbReference>
<dbReference type="PROSITE" id="PS51262">
    <property type="entry name" value="COS"/>
    <property type="match status" value="1"/>
</dbReference>
<dbReference type="GO" id="GO:1904115">
    <property type="term" value="C:axon cytoplasm"/>
    <property type="evidence" value="ECO:0007669"/>
    <property type="project" value="GOC"/>
</dbReference>
<evidence type="ECO:0000256" key="2">
    <source>
        <dbReference type="ARBA" id="ARBA00022771"/>
    </source>
</evidence>
<sequence>LRQTASSVEQKSMERELQCPVCKDIVKQPVVLPCQHSVCLLCASEVLVQSGYPQPELPPEPNSPASTPNTRSPRQARRPTPKAERMLRPDSAGASRLTILRKEGPSQAMLFPCVPCGRDVELGERGLAECMRNLTLERIVERYRHTVSLGSVAVMCQFCKPPHALEATKGCADCRASFCNECFKLYHPWGTPRAQHEHVLPTLNFRPKVLTCLEHEQEKLQFYCKSCQRLLCSLCKLRRVHAGHKIVPVTQAYQTLKDKITKELNYILSNQGTVLTQITQLENAITQTEVSLSLMLLKNKDTIFLTALLLERQSMLAQALESSRQRRSEALASQVAERRSLLEHAGLMAFTQELLKEVDSACFVHAARLTHNRLAQSIESLQNFSLSADPSFRHFQLDVSRELKLLTDLNFIQAPLAPVIDTQRTLAYDQLFLCWRLSQDSSPAWHFSVEYRRRGVVPGGGARGGIRGGLAGARWGWQRLEEVCGTSSVIDRLEMDSVYVLRVRGCNKAGFGEYSEEVYLHTPPAPGDHSAETRGKQGPNHQRCARSVPGLSLLQAADRALTSCHLTADLLVGDVAVTQGRHYWACSVEPGSYLVKVGVGLESKLQEWFHLPQDMASPRYDPDSGHDSGAEDSSDSPPPFTFLTMGMGKIYLPPSTNSHHGTANYRDGGIANGNGPASPTGVTYPLPPRLGVCLDFEKGRVTFYDAHSLRPLWEGPVDCSAPVCPAFCFIGGGALQLQELVANRNADQTPVRRVTIQSRVTKLN</sequence>
<accession>A0AAY5EQ23</accession>
<name>A0AAY5EQ23_ELEEL</name>
<dbReference type="Gene3D" id="2.60.120.920">
    <property type="match status" value="1"/>
</dbReference>
<dbReference type="Gene3D" id="2.60.40.10">
    <property type="entry name" value="Immunoglobulins"/>
    <property type="match status" value="1"/>
</dbReference>
<evidence type="ECO:0000259" key="9">
    <source>
        <dbReference type="PROSITE" id="PS51262"/>
    </source>
</evidence>
<keyword evidence="1" id="KW-0479">Metal-binding</keyword>
<dbReference type="GO" id="GO:0001764">
    <property type="term" value="P:neuron migration"/>
    <property type="evidence" value="ECO:0007669"/>
    <property type="project" value="TreeGrafter"/>
</dbReference>
<dbReference type="SUPFAM" id="SSF57850">
    <property type="entry name" value="RING/U-box"/>
    <property type="match status" value="1"/>
</dbReference>
<feature type="compositionally biased region" description="Basic and acidic residues" evidence="6">
    <location>
        <begin position="620"/>
        <end position="629"/>
    </location>
</feature>
<dbReference type="Pfam" id="PF18568">
    <property type="entry name" value="COS"/>
    <property type="match status" value="1"/>
</dbReference>
<feature type="domain" description="COS" evidence="9">
    <location>
        <begin position="355"/>
        <end position="412"/>
    </location>
</feature>
<dbReference type="CDD" id="cd00063">
    <property type="entry name" value="FN3"/>
    <property type="match status" value="1"/>
</dbReference>
<dbReference type="InterPro" id="IPR043136">
    <property type="entry name" value="B30.2/SPRY_sf"/>
</dbReference>
<dbReference type="SUPFAM" id="SSF49265">
    <property type="entry name" value="Fibronectin type III"/>
    <property type="match status" value="1"/>
</dbReference>
<evidence type="ECO:0000259" key="8">
    <source>
        <dbReference type="PROSITE" id="PS50853"/>
    </source>
</evidence>
<dbReference type="Pfam" id="PF00097">
    <property type="entry name" value="zf-C3HC4"/>
    <property type="match status" value="1"/>
</dbReference>
<dbReference type="InterPro" id="IPR040859">
    <property type="entry name" value="Midline-1_COS"/>
</dbReference>
<dbReference type="GeneTree" id="ENSGT00940000158021"/>
<dbReference type="SMART" id="SM00336">
    <property type="entry name" value="BBOX"/>
    <property type="match status" value="2"/>
</dbReference>
<dbReference type="Pfam" id="PF00643">
    <property type="entry name" value="zf-B_box"/>
    <property type="match status" value="1"/>
</dbReference>
<reference evidence="10" key="2">
    <citation type="submission" date="2025-08" db="UniProtKB">
        <authorList>
            <consortium name="Ensembl"/>
        </authorList>
    </citation>
    <scope>IDENTIFICATION</scope>
</reference>
<proteinExistence type="predicted"/>
<keyword evidence="11" id="KW-1185">Reference proteome</keyword>
<dbReference type="SUPFAM" id="SSF57845">
    <property type="entry name" value="B-box zinc-binding domain"/>
    <property type="match status" value="1"/>
</dbReference>
<evidence type="ECO:0000259" key="7">
    <source>
        <dbReference type="PROSITE" id="PS50119"/>
    </source>
</evidence>
<dbReference type="InterPro" id="IPR050617">
    <property type="entry name" value="E3_ligase_FN3/SPRY"/>
</dbReference>
<dbReference type="InterPro" id="IPR013320">
    <property type="entry name" value="ConA-like_dom_sf"/>
</dbReference>
<evidence type="ECO:0000256" key="1">
    <source>
        <dbReference type="ARBA" id="ARBA00022723"/>
    </source>
</evidence>
<feature type="domain" description="B box-type" evidence="7">
    <location>
        <begin position="207"/>
        <end position="249"/>
    </location>
</feature>
<keyword evidence="2 5" id="KW-0863">Zinc-finger</keyword>
<dbReference type="InterPro" id="IPR018957">
    <property type="entry name" value="Znf_C3HC4_RING-type"/>
</dbReference>
<evidence type="ECO:0008006" key="12">
    <source>
        <dbReference type="Google" id="ProtNLM"/>
    </source>
</evidence>
<dbReference type="GO" id="GO:0048490">
    <property type="term" value="P:anterograde synaptic vesicle transport"/>
    <property type="evidence" value="ECO:0007669"/>
    <property type="project" value="TreeGrafter"/>
</dbReference>
<dbReference type="PROSITE" id="PS50853">
    <property type="entry name" value="FN3"/>
    <property type="match status" value="1"/>
</dbReference>
<gene>
    <name evidence="10" type="primary">trim46b</name>
</gene>
<dbReference type="GO" id="GO:0008270">
    <property type="term" value="F:zinc ion binding"/>
    <property type="evidence" value="ECO:0007669"/>
    <property type="project" value="UniProtKB-KW"/>
</dbReference>
<dbReference type="InterPro" id="IPR001841">
    <property type="entry name" value="Znf_RING"/>
</dbReference>
<dbReference type="Ensembl" id="ENSEEET00000061400.1">
    <property type="protein sequence ID" value="ENSEEEP00000058497.1"/>
    <property type="gene ID" value="ENSEEEG00000006649.2"/>
</dbReference>
<dbReference type="PANTHER" id="PTHR24099">
    <property type="entry name" value="E3 UBIQUITIN-PROTEIN LIGASE TRIM36-RELATED"/>
    <property type="match status" value="1"/>
</dbReference>
<dbReference type="InterPro" id="IPR003961">
    <property type="entry name" value="FN3_dom"/>
</dbReference>
<evidence type="ECO:0000256" key="3">
    <source>
        <dbReference type="ARBA" id="ARBA00022833"/>
    </source>
</evidence>
<dbReference type="InterPro" id="IPR017903">
    <property type="entry name" value="COS_domain"/>
</dbReference>
<dbReference type="Gene3D" id="4.10.830.40">
    <property type="match status" value="1"/>
</dbReference>